<sequence>MTGMAWTYILECADGFYYVGSARDLDQRAWEHEIGSGSRFTAKRLPVKLVWAQEFDNIGEAYAMERRLHGWSRAKKAALIAGRFDEVSRLARRGTGRSHETDRKRE</sequence>
<protein>
    <recommendedName>
        <fullName evidence="2">GIY-YIG domain-containing protein</fullName>
    </recommendedName>
</protein>
<comment type="caution">
    <text evidence="3">The sequence shown here is derived from an EMBL/GenBank/DDBJ whole genome shotgun (WGS) entry which is preliminary data.</text>
</comment>
<accession>A0A1C0ASE4</accession>
<dbReference type="EMBL" id="MBQD01000001">
    <property type="protein sequence ID" value="OCL37209.1"/>
    <property type="molecule type" value="Genomic_DNA"/>
</dbReference>
<dbReference type="PROSITE" id="PS50164">
    <property type="entry name" value="GIY_YIG"/>
    <property type="match status" value="1"/>
</dbReference>
<dbReference type="AlphaFoldDB" id="A0A1C0ASE4"/>
<reference evidence="4" key="1">
    <citation type="submission" date="2016-07" db="EMBL/GenBank/DDBJ databases">
        <authorList>
            <person name="Florea S."/>
            <person name="Webb J.S."/>
            <person name="Jaromczyk J."/>
            <person name="Schardl C.L."/>
        </authorList>
    </citation>
    <scope>NUCLEOTIDE SEQUENCE [LARGE SCALE GENOMIC DNA]</scope>
    <source>
        <strain evidence="4">IPBSL-7</strain>
    </source>
</reference>
<dbReference type="Gene3D" id="3.40.1440.10">
    <property type="entry name" value="GIY-YIG endonuclease"/>
    <property type="match status" value="1"/>
</dbReference>
<dbReference type="SUPFAM" id="SSF82771">
    <property type="entry name" value="GIY-YIG endonuclease"/>
    <property type="match status" value="1"/>
</dbReference>
<dbReference type="InterPro" id="IPR050190">
    <property type="entry name" value="UPF0213_domain"/>
</dbReference>
<evidence type="ECO:0000313" key="3">
    <source>
        <dbReference type="EMBL" id="OCL37209.1"/>
    </source>
</evidence>
<dbReference type="PANTHER" id="PTHR34477:SF1">
    <property type="entry name" value="UPF0213 PROTEIN YHBQ"/>
    <property type="match status" value="1"/>
</dbReference>
<dbReference type="InterPro" id="IPR035901">
    <property type="entry name" value="GIY-YIG_endonuc_sf"/>
</dbReference>
<comment type="similarity">
    <text evidence="1">Belongs to the UPF0213 family.</text>
</comment>
<evidence type="ECO:0000259" key="2">
    <source>
        <dbReference type="PROSITE" id="PS50164"/>
    </source>
</evidence>
<name>A0A1C0ASE4_9ACTN</name>
<dbReference type="Proteomes" id="UP000093501">
    <property type="component" value="Unassembled WGS sequence"/>
</dbReference>
<feature type="domain" description="GIY-YIG" evidence="2">
    <location>
        <begin position="3"/>
        <end position="78"/>
    </location>
</feature>
<gene>
    <name evidence="3" type="ORF">BCR15_10905</name>
</gene>
<keyword evidence="4" id="KW-1185">Reference proteome</keyword>
<dbReference type="CDD" id="cd10456">
    <property type="entry name" value="GIY-YIG_UPF0213"/>
    <property type="match status" value="1"/>
</dbReference>
<dbReference type="Pfam" id="PF01541">
    <property type="entry name" value="GIY-YIG"/>
    <property type="match status" value="1"/>
</dbReference>
<dbReference type="PANTHER" id="PTHR34477">
    <property type="entry name" value="UPF0213 PROTEIN YHBQ"/>
    <property type="match status" value="1"/>
</dbReference>
<evidence type="ECO:0000313" key="4">
    <source>
        <dbReference type="Proteomes" id="UP000093501"/>
    </source>
</evidence>
<dbReference type="InterPro" id="IPR000305">
    <property type="entry name" value="GIY-YIG_endonuc"/>
</dbReference>
<organism evidence="3 4">
    <name type="scientific">Tessaracoccus lapidicaptus</name>
    <dbReference type="NCBI Taxonomy" id="1427523"/>
    <lineage>
        <taxon>Bacteria</taxon>
        <taxon>Bacillati</taxon>
        <taxon>Actinomycetota</taxon>
        <taxon>Actinomycetes</taxon>
        <taxon>Propionibacteriales</taxon>
        <taxon>Propionibacteriaceae</taxon>
        <taxon>Tessaracoccus</taxon>
    </lineage>
</organism>
<proteinExistence type="inferred from homology"/>
<evidence type="ECO:0000256" key="1">
    <source>
        <dbReference type="ARBA" id="ARBA00007435"/>
    </source>
</evidence>